<dbReference type="PANTHER" id="PTHR21666:SF289">
    <property type="entry name" value="L-ALA--D-GLU ENDOPEPTIDASE"/>
    <property type="match status" value="1"/>
</dbReference>
<dbReference type="AlphaFoldDB" id="V5WHE9"/>
<dbReference type="InterPro" id="IPR050570">
    <property type="entry name" value="Cell_wall_metabolism_enzyme"/>
</dbReference>
<dbReference type="Gene3D" id="2.70.70.10">
    <property type="entry name" value="Glucose Permease (Domain IIA)"/>
    <property type="match status" value="1"/>
</dbReference>
<dbReference type="Proteomes" id="UP000018680">
    <property type="component" value="Chromosome"/>
</dbReference>
<gene>
    <name evidence="4" type="ORF">L21SP2_1640</name>
</gene>
<name>V5WHE9_9SPIO</name>
<sequence>MGCGIVSPGIGSGPEGDQGEASHTEEATPIPGFIVSRPFYTPGSYFEAFAPEPADGYRYTLHLLEGGSELHSDSSEFTTEDLSQAREIPGIPLSVPGQEMSPAPSASEQSPADSGSVEDDADLNLYYFYAGFHSWMTAGEYTLRLRHIRDEASEKAGHDGSESGDAAAEETAVESADETEDESEDESREFTRDYTLRISPREFTRERIYLNRQLTDIRTDDSPRRFAETESLNELLLSSNSSARQIQLSEAARIPLDNVEYTSGFGDRRTYAYQSGDEAYSIHNGLDFRAPEGTPVFAPFSGEVVMAEDRIVSGKTVVLEHLPGVYTMYYHLSEIAAEEGDLLESGQELGTAGKTGLSTGSHLHWELRIQGAAVDPRDMLISPLLDKQRLNYILYGD</sequence>
<dbReference type="Pfam" id="PF01551">
    <property type="entry name" value="Peptidase_M23"/>
    <property type="match status" value="1"/>
</dbReference>
<dbReference type="PANTHER" id="PTHR21666">
    <property type="entry name" value="PEPTIDASE-RELATED"/>
    <property type="match status" value="1"/>
</dbReference>
<dbReference type="STRING" id="1307761.L21SP2_1640"/>
<dbReference type="EMBL" id="CP006939">
    <property type="protein sequence ID" value="AHC15025.1"/>
    <property type="molecule type" value="Genomic_DNA"/>
</dbReference>
<feature type="compositionally biased region" description="Low complexity" evidence="2">
    <location>
        <begin position="101"/>
        <end position="114"/>
    </location>
</feature>
<evidence type="ECO:0000259" key="3">
    <source>
        <dbReference type="Pfam" id="PF01551"/>
    </source>
</evidence>
<evidence type="ECO:0000313" key="5">
    <source>
        <dbReference type="Proteomes" id="UP000018680"/>
    </source>
</evidence>
<feature type="region of interest" description="Disordered" evidence="2">
    <location>
        <begin position="90"/>
        <end position="117"/>
    </location>
</feature>
<reference evidence="4 5" key="1">
    <citation type="journal article" date="2015" name="Stand. Genomic Sci.">
        <title>Complete genome sequence and description of Salinispira pacifica gen. nov., sp. nov., a novel spirochaete isolated form a hypersaline microbial mat.</title>
        <authorList>
            <person name="Ben Hania W."/>
            <person name="Joseph M."/>
            <person name="Schumann P."/>
            <person name="Bunk B."/>
            <person name="Fiebig A."/>
            <person name="Sproer C."/>
            <person name="Klenk H.P."/>
            <person name="Fardeau M.L."/>
            <person name="Spring S."/>
        </authorList>
    </citation>
    <scope>NUCLEOTIDE SEQUENCE [LARGE SCALE GENOMIC DNA]</scope>
    <source>
        <strain evidence="4 5">L21-RPul-D2</strain>
    </source>
</reference>
<feature type="region of interest" description="Disordered" evidence="2">
    <location>
        <begin position="1"/>
        <end position="29"/>
    </location>
</feature>
<organism evidence="4 5">
    <name type="scientific">Salinispira pacifica</name>
    <dbReference type="NCBI Taxonomy" id="1307761"/>
    <lineage>
        <taxon>Bacteria</taxon>
        <taxon>Pseudomonadati</taxon>
        <taxon>Spirochaetota</taxon>
        <taxon>Spirochaetia</taxon>
        <taxon>Spirochaetales</taxon>
        <taxon>Spirochaetaceae</taxon>
        <taxon>Salinispira</taxon>
    </lineage>
</organism>
<dbReference type="SUPFAM" id="SSF51261">
    <property type="entry name" value="Duplicated hybrid motif"/>
    <property type="match status" value="1"/>
</dbReference>
<keyword evidence="5" id="KW-1185">Reference proteome</keyword>
<dbReference type="InterPro" id="IPR011055">
    <property type="entry name" value="Dup_hybrid_motif"/>
</dbReference>
<proteinExistence type="predicted"/>
<feature type="domain" description="M23ase beta-sheet core" evidence="3">
    <location>
        <begin position="282"/>
        <end position="376"/>
    </location>
</feature>
<dbReference type="HOGENOM" id="CLU_694252_0_0_12"/>
<protein>
    <submittedName>
        <fullName evidence="4">Peptidase M23B</fullName>
    </submittedName>
</protein>
<dbReference type="CDD" id="cd12797">
    <property type="entry name" value="M23_peptidase"/>
    <property type="match status" value="1"/>
</dbReference>
<dbReference type="eggNOG" id="COG0739">
    <property type="taxonomic scope" value="Bacteria"/>
</dbReference>
<accession>V5WHE9</accession>
<dbReference type="KEGG" id="slr:L21SP2_1640"/>
<feature type="compositionally biased region" description="Acidic residues" evidence="2">
    <location>
        <begin position="167"/>
        <end position="187"/>
    </location>
</feature>
<dbReference type="InterPro" id="IPR016047">
    <property type="entry name" value="M23ase_b-sheet_dom"/>
</dbReference>
<evidence type="ECO:0000256" key="1">
    <source>
        <dbReference type="ARBA" id="ARBA00022729"/>
    </source>
</evidence>
<evidence type="ECO:0000313" key="4">
    <source>
        <dbReference type="EMBL" id="AHC15025.1"/>
    </source>
</evidence>
<evidence type="ECO:0000256" key="2">
    <source>
        <dbReference type="SAM" id="MobiDB-lite"/>
    </source>
</evidence>
<keyword evidence="1" id="KW-0732">Signal</keyword>
<dbReference type="GO" id="GO:0004222">
    <property type="term" value="F:metalloendopeptidase activity"/>
    <property type="evidence" value="ECO:0007669"/>
    <property type="project" value="TreeGrafter"/>
</dbReference>
<dbReference type="PATRIC" id="fig|1307761.3.peg.1635"/>
<feature type="region of interest" description="Disordered" evidence="2">
    <location>
        <begin position="153"/>
        <end position="193"/>
    </location>
</feature>